<evidence type="ECO:0000313" key="3">
    <source>
        <dbReference type="Proteomes" id="UP000499080"/>
    </source>
</evidence>
<reference evidence="2 3" key="1">
    <citation type="journal article" date="2019" name="Sci. Rep.">
        <title>Orb-weaving spider Araneus ventricosus genome elucidates the spidroin gene catalogue.</title>
        <authorList>
            <person name="Kono N."/>
            <person name="Nakamura H."/>
            <person name="Ohtoshi R."/>
            <person name="Moran D.A.P."/>
            <person name="Shinohara A."/>
            <person name="Yoshida Y."/>
            <person name="Fujiwara M."/>
            <person name="Mori M."/>
            <person name="Tomita M."/>
            <person name="Arakawa K."/>
        </authorList>
    </citation>
    <scope>NUCLEOTIDE SEQUENCE [LARGE SCALE GENOMIC DNA]</scope>
</reference>
<keyword evidence="3" id="KW-1185">Reference proteome</keyword>
<dbReference type="AlphaFoldDB" id="A0A4Y2EX63"/>
<protein>
    <submittedName>
        <fullName evidence="2">Uncharacterized protein</fullName>
    </submittedName>
</protein>
<dbReference type="OrthoDB" id="7668347at2759"/>
<keyword evidence="1" id="KW-0175">Coiled coil</keyword>
<feature type="coiled-coil region" evidence="1">
    <location>
        <begin position="84"/>
        <end position="111"/>
    </location>
</feature>
<comment type="caution">
    <text evidence="2">The sequence shown here is derived from an EMBL/GenBank/DDBJ whole genome shotgun (WGS) entry which is preliminary data.</text>
</comment>
<sequence length="142" mass="16357">MLYPEYSIFPTTWLSKTMKRKPSKCLKDPNEIASSLVASSYEENRKKIKHFLGNFEEEDMESPSKARRVLELANEQQIVKSGTIKKLKMKNSRLTKKVASLQSLLQDIQNEPLITESAKSILQASVSSFFHAVFYCIEINFY</sequence>
<evidence type="ECO:0000313" key="2">
    <source>
        <dbReference type="EMBL" id="GBM33451.1"/>
    </source>
</evidence>
<evidence type="ECO:0000256" key="1">
    <source>
        <dbReference type="SAM" id="Coils"/>
    </source>
</evidence>
<proteinExistence type="predicted"/>
<name>A0A4Y2EX63_ARAVE</name>
<gene>
    <name evidence="2" type="ORF">AVEN_55778_1</name>
</gene>
<dbReference type="EMBL" id="BGPR01000734">
    <property type="protein sequence ID" value="GBM33451.1"/>
    <property type="molecule type" value="Genomic_DNA"/>
</dbReference>
<dbReference type="Proteomes" id="UP000499080">
    <property type="component" value="Unassembled WGS sequence"/>
</dbReference>
<organism evidence="2 3">
    <name type="scientific">Araneus ventricosus</name>
    <name type="common">Orbweaver spider</name>
    <name type="synonym">Epeira ventricosa</name>
    <dbReference type="NCBI Taxonomy" id="182803"/>
    <lineage>
        <taxon>Eukaryota</taxon>
        <taxon>Metazoa</taxon>
        <taxon>Ecdysozoa</taxon>
        <taxon>Arthropoda</taxon>
        <taxon>Chelicerata</taxon>
        <taxon>Arachnida</taxon>
        <taxon>Araneae</taxon>
        <taxon>Araneomorphae</taxon>
        <taxon>Entelegynae</taxon>
        <taxon>Araneoidea</taxon>
        <taxon>Araneidae</taxon>
        <taxon>Araneus</taxon>
    </lineage>
</organism>
<accession>A0A4Y2EX63</accession>